<dbReference type="InterPro" id="IPR015422">
    <property type="entry name" value="PyrdxlP-dep_Trfase_small"/>
</dbReference>
<dbReference type="EMBL" id="VDMD01000001">
    <property type="protein sequence ID" value="TRM69181.1"/>
    <property type="molecule type" value="Genomic_DNA"/>
</dbReference>
<dbReference type="OrthoDB" id="10264306at2759"/>
<name>A0A550CWL4_9AGAR</name>
<protein>
    <submittedName>
        <fullName evidence="2">Pyridoxal phosphate-dependent transferase</fullName>
    </submittedName>
</protein>
<dbReference type="Gene3D" id="3.40.640.10">
    <property type="entry name" value="Type I PLP-dependent aspartate aminotransferase-like (Major domain)"/>
    <property type="match status" value="1"/>
</dbReference>
<evidence type="ECO:0000313" key="2">
    <source>
        <dbReference type="EMBL" id="TRM69181.1"/>
    </source>
</evidence>
<dbReference type="SUPFAM" id="SSF53383">
    <property type="entry name" value="PLP-dependent transferases"/>
    <property type="match status" value="1"/>
</dbReference>
<dbReference type="Gene3D" id="3.90.1150.10">
    <property type="entry name" value="Aspartate Aminotransferase, domain 1"/>
    <property type="match status" value="1"/>
</dbReference>
<dbReference type="InterPro" id="IPR015424">
    <property type="entry name" value="PyrdxlP-dep_Trfase"/>
</dbReference>
<dbReference type="GO" id="GO:0008265">
    <property type="term" value="F:molybdenum cofactor sulfurtransferase activity"/>
    <property type="evidence" value="ECO:0007669"/>
    <property type="project" value="TreeGrafter"/>
</dbReference>
<dbReference type="InterPro" id="IPR000192">
    <property type="entry name" value="Aminotrans_V_dom"/>
</dbReference>
<keyword evidence="3" id="KW-1185">Reference proteome</keyword>
<dbReference type="GO" id="GO:0043545">
    <property type="term" value="P:molybdopterin cofactor metabolic process"/>
    <property type="evidence" value="ECO:0007669"/>
    <property type="project" value="TreeGrafter"/>
</dbReference>
<sequence length="599" mass="65302">MGNSHSHKRNPQTHTQANLISRINLGCHSFDSLTTIDHEKATLDDRPVSSADDHCHCLSKKRSQVGLSHKRSAPLLPVLRTPASLPPSLPPAIYHSALQNISIQGCVKDYQTFLADFPEYRLTWILDALRRSDFQRLDNAGETYVDYMGGALYPESLLHLHTDFLSHAIMGNTHSASNPSRLSLRCATEARQAVLSFFKAPPGYTVVFTANASAALKLVGESYPFTEGSHYVLAADSHNSVNGIREYATRCGAKVVYIPSTPRGGLIDAEAKSILLQTVPRPHDRKQPHPPHLLGFTGQSNISNYKHSLSILNYAASLGYHTLLDAAALVPSSSFSLAEHPVDAMAISFYKMFGFPTGVGALVVKTSFLAQLRRPWFSGGTVSVVQVPGSQVTMSKDLHERFEDGTINYLSLPAVTDGLRFLSAYLPFIPLRLSCLMCYLSAALLKVRHDVNGLPVVRILSKTSARRLRSVGDQSDAGSTISLVFLMPAGEIMPLSFVDYAASRNSISLRTGCMCNPGGAAALLGITEAMGRLQAGVMLKDFEKTMGRELGVVRISLGLASNFQDVWRVVQFACMLGREQARTALWKQWTESLGVGCAL</sequence>
<reference evidence="2 3" key="1">
    <citation type="journal article" date="2019" name="New Phytol.">
        <title>Comparative genomics reveals unique wood-decay strategies and fruiting body development in the Schizophyllaceae.</title>
        <authorList>
            <person name="Almasi E."/>
            <person name="Sahu N."/>
            <person name="Krizsan K."/>
            <person name="Balint B."/>
            <person name="Kovacs G.M."/>
            <person name="Kiss B."/>
            <person name="Cseklye J."/>
            <person name="Drula E."/>
            <person name="Henrissat B."/>
            <person name="Nagy I."/>
            <person name="Chovatia M."/>
            <person name="Adam C."/>
            <person name="LaButti K."/>
            <person name="Lipzen A."/>
            <person name="Riley R."/>
            <person name="Grigoriev I.V."/>
            <person name="Nagy L.G."/>
        </authorList>
    </citation>
    <scope>NUCLEOTIDE SEQUENCE [LARGE SCALE GENOMIC DNA]</scope>
    <source>
        <strain evidence="2 3">NL-1724</strain>
    </source>
</reference>
<keyword evidence="2" id="KW-0808">Transferase</keyword>
<comment type="caution">
    <text evidence="2">The sequence shown here is derived from an EMBL/GenBank/DDBJ whole genome shotgun (WGS) entry which is preliminary data.</text>
</comment>
<dbReference type="PANTHER" id="PTHR14237">
    <property type="entry name" value="MOLYBDOPTERIN COFACTOR SULFURASE MOSC"/>
    <property type="match status" value="1"/>
</dbReference>
<evidence type="ECO:0000259" key="1">
    <source>
        <dbReference type="Pfam" id="PF00266"/>
    </source>
</evidence>
<dbReference type="STRING" id="97359.A0A550CWL4"/>
<proteinExistence type="predicted"/>
<dbReference type="AlphaFoldDB" id="A0A550CWL4"/>
<gene>
    <name evidence="2" type="ORF">BD626DRAFT_473216</name>
</gene>
<dbReference type="InterPro" id="IPR015421">
    <property type="entry name" value="PyrdxlP-dep_Trfase_major"/>
</dbReference>
<dbReference type="PANTHER" id="PTHR14237:SF80">
    <property type="entry name" value="MOLYBDENUM COFACTOR SULFURASE"/>
    <property type="match status" value="1"/>
</dbReference>
<evidence type="ECO:0000313" key="3">
    <source>
        <dbReference type="Proteomes" id="UP000320762"/>
    </source>
</evidence>
<feature type="domain" description="Aminotransferase class V" evidence="1">
    <location>
        <begin position="144"/>
        <end position="424"/>
    </location>
</feature>
<dbReference type="Proteomes" id="UP000320762">
    <property type="component" value="Unassembled WGS sequence"/>
</dbReference>
<organism evidence="2 3">
    <name type="scientific">Schizophyllum amplum</name>
    <dbReference type="NCBI Taxonomy" id="97359"/>
    <lineage>
        <taxon>Eukaryota</taxon>
        <taxon>Fungi</taxon>
        <taxon>Dikarya</taxon>
        <taxon>Basidiomycota</taxon>
        <taxon>Agaricomycotina</taxon>
        <taxon>Agaricomycetes</taxon>
        <taxon>Agaricomycetidae</taxon>
        <taxon>Agaricales</taxon>
        <taxon>Schizophyllaceae</taxon>
        <taxon>Schizophyllum</taxon>
    </lineage>
</organism>
<dbReference type="Pfam" id="PF00266">
    <property type="entry name" value="Aminotran_5"/>
    <property type="match status" value="1"/>
</dbReference>
<accession>A0A550CWL4</accession>